<evidence type="ECO:0000259" key="8">
    <source>
        <dbReference type="Pfam" id="PF08389"/>
    </source>
</evidence>
<feature type="domain" description="Importin N-terminal" evidence="7">
    <location>
        <begin position="27"/>
        <end position="91"/>
    </location>
</feature>
<dbReference type="GO" id="GO:0005737">
    <property type="term" value="C:cytoplasm"/>
    <property type="evidence" value="ECO:0007669"/>
    <property type="project" value="TreeGrafter"/>
</dbReference>
<dbReference type="InterPro" id="IPR013598">
    <property type="entry name" value="Exportin-1/Importin-b-like"/>
</dbReference>
<dbReference type="InterPro" id="IPR001494">
    <property type="entry name" value="Importin-beta_N"/>
</dbReference>
<reference evidence="9" key="1">
    <citation type="submission" date="2020-07" db="EMBL/GenBank/DDBJ databases">
        <title>The High-quality genome of the commercially important snow crab, Chionoecetes opilio.</title>
        <authorList>
            <person name="Jeong J.-H."/>
            <person name="Ryu S."/>
        </authorList>
    </citation>
    <scope>NUCLEOTIDE SEQUENCE</scope>
    <source>
        <strain evidence="9">MADBK_172401_WGS</strain>
        <tissue evidence="9">Digestive gland</tissue>
    </source>
</reference>
<dbReference type="Pfam" id="PF03810">
    <property type="entry name" value="IBN_N"/>
    <property type="match status" value="1"/>
</dbReference>
<dbReference type="InterPro" id="IPR051345">
    <property type="entry name" value="Importin_beta-like_NTR"/>
</dbReference>
<keyword evidence="6" id="KW-0539">Nucleus</keyword>
<evidence type="ECO:0000259" key="7">
    <source>
        <dbReference type="Pfam" id="PF03810"/>
    </source>
</evidence>
<comment type="similarity">
    <text evidence="2">Belongs to the importin beta family.</text>
</comment>
<gene>
    <name evidence="9" type="primary">IPO13</name>
    <name evidence="9" type="ORF">GWK47_033010</name>
</gene>
<dbReference type="PANTHER" id="PTHR12363">
    <property type="entry name" value="TRANSPORTIN 3 AND IMPORTIN 13"/>
    <property type="match status" value="1"/>
</dbReference>
<keyword evidence="10" id="KW-1185">Reference proteome</keyword>
<organism evidence="9 10">
    <name type="scientific">Chionoecetes opilio</name>
    <name type="common">Atlantic snow crab</name>
    <name type="synonym">Cancer opilio</name>
    <dbReference type="NCBI Taxonomy" id="41210"/>
    <lineage>
        <taxon>Eukaryota</taxon>
        <taxon>Metazoa</taxon>
        <taxon>Ecdysozoa</taxon>
        <taxon>Arthropoda</taxon>
        <taxon>Crustacea</taxon>
        <taxon>Multicrustacea</taxon>
        <taxon>Malacostraca</taxon>
        <taxon>Eumalacostraca</taxon>
        <taxon>Eucarida</taxon>
        <taxon>Decapoda</taxon>
        <taxon>Pleocyemata</taxon>
        <taxon>Brachyura</taxon>
        <taxon>Eubrachyura</taxon>
        <taxon>Majoidea</taxon>
        <taxon>Majidae</taxon>
        <taxon>Chionoecetes</taxon>
    </lineage>
</organism>
<evidence type="ECO:0000313" key="10">
    <source>
        <dbReference type="Proteomes" id="UP000770661"/>
    </source>
</evidence>
<dbReference type="InterPro" id="IPR011989">
    <property type="entry name" value="ARM-like"/>
</dbReference>
<dbReference type="GO" id="GO:0006606">
    <property type="term" value="P:protein import into nucleus"/>
    <property type="evidence" value="ECO:0007669"/>
    <property type="project" value="TreeGrafter"/>
</dbReference>
<dbReference type="InterPro" id="IPR016024">
    <property type="entry name" value="ARM-type_fold"/>
</dbReference>
<dbReference type="PANTHER" id="PTHR12363:SF33">
    <property type="entry name" value="IMPORTIN-13"/>
    <property type="match status" value="1"/>
</dbReference>
<dbReference type="EMBL" id="JACEEZ010002524">
    <property type="protein sequence ID" value="KAG0728192.1"/>
    <property type="molecule type" value="Genomic_DNA"/>
</dbReference>
<feature type="domain" description="Exportin-1/Importin-beta-like" evidence="8">
    <location>
        <begin position="96"/>
        <end position="221"/>
    </location>
</feature>
<dbReference type="OrthoDB" id="2016913at2759"/>
<evidence type="ECO:0000256" key="4">
    <source>
        <dbReference type="ARBA" id="ARBA00016020"/>
    </source>
</evidence>
<evidence type="ECO:0000256" key="6">
    <source>
        <dbReference type="ARBA" id="ARBA00023242"/>
    </source>
</evidence>
<protein>
    <recommendedName>
        <fullName evidence="4">Importin-13</fullName>
    </recommendedName>
</protein>
<dbReference type="SUPFAM" id="SSF48371">
    <property type="entry name" value="ARM repeat"/>
    <property type="match status" value="1"/>
</dbReference>
<dbReference type="InterPro" id="IPR040709">
    <property type="entry name" value="Importin_rep_1"/>
</dbReference>
<dbReference type="GO" id="GO:0031267">
    <property type="term" value="F:small GTPase binding"/>
    <property type="evidence" value="ECO:0007669"/>
    <property type="project" value="InterPro"/>
</dbReference>
<keyword evidence="5" id="KW-0813">Transport</keyword>
<dbReference type="Pfam" id="PF18773">
    <property type="entry name" value="Importin_rep"/>
    <property type="match status" value="1"/>
</dbReference>
<comment type="subunit">
    <text evidence="3">Interacts with UBC9, RAN, RBM8A, eIF-1A and PAX6.</text>
</comment>
<dbReference type="Proteomes" id="UP000770661">
    <property type="component" value="Unassembled WGS sequence"/>
</dbReference>
<dbReference type="Pfam" id="PF08389">
    <property type="entry name" value="Xpo1"/>
    <property type="match status" value="1"/>
</dbReference>
<evidence type="ECO:0000256" key="3">
    <source>
        <dbReference type="ARBA" id="ARBA00011422"/>
    </source>
</evidence>
<name>A0A8J5D3J7_CHIOP</name>
<accession>A0A8J5D3J7</accession>
<evidence type="ECO:0000313" key="9">
    <source>
        <dbReference type="EMBL" id="KAG0728192.1"/>
    </source>
</evidence>
<dbReference type="Gene3D" id="1.25.10.10">
    <property type="entry name" value="Leucine-rich Repeat Variant"/>
    <property type="match status" value="2"/>
</dbReference>
<sequence length="1031" mass="114843">MEVSADQVEQAVVEFYRDPVAKSGLNTWLMQAQHSRHSWTFAWPLLDQRKPEEVQFFAGNTVYMKVSRYWHEVPKEEYEPLKIKILNLLVQYSSSKIILNRLIKSLGAYVIHTLQSEWTTAIQDIISMFDPGTVAGLEPSVALNLLFNILTVIPEELESMHEAMSVVSKDKQIITGIIRNSHQAVLNLITQVMQASQVSNVIKEVVLKTLNAWLKLSLPLSETRELLVALIPYSNYALLCEPVMDAIRTAVTDVGTYTIPNTVMNFVTQMLGLTPVLEEAQHANDENTASLVYSLFTSVVECHSRLLLQHALQPEHRATVVQVVALLLQCAATPGQYPTDETTSNIPFAVWFTIQDDILTFEGEQQAELLTIFQPVYLKLVDTFILKSLLPPDSALSSEEKEMFRCYRQDICDTYMYAYYVLRGDMLSHLEVHLKDAVVKMQRDPSDWRYLEAVLHAYSSVAETVAETDNFYVPRFIQSIPQIPFSDNIQLISVALTTLGAYADWLNYHQDHMHHVIPLMVEGLVNASLVGAASQALRDLTLECPLTISPFSQPILTSCQRALEQSRLDSAETERIMTIISRVLSVGKDQPTIMTYLNATLTPYISRLSHLKDLMRTGLSREQHSELVSLLKLLSCLARHLNLNNYSLEDEDDDEGATRRHSQVLSGEPQPLLLVLQQLMPLLSDLAVKAPTDTEIIESGYVIRRLSPREAVASGVSSVASAGAGNFTSTLEDESFTYVASLFWALVALVSVAQRGSVTCLLYGQEKGVASPQEGVACITSTQEESVPTTRAGNVTSPQESIASPQECITSTQDETISSPQELCVILRVPLSTTTLRNLTKKILFLVALAMAKGVTLCKLLKNSIGTLLEDCVPILPAILEIIPQIYEASLNPSLLELVKQLVVLFGRDGNQETNMGVLLRMVTTTTLNRVSADLWNHTDAVHGCLAMLSVTFKKTPHLLTYHHNHLAPLFHLGNSPRHSLSSFSDVLSALCKMYGDDLARTFKGVQADETFLSPRVTTQQKEDFAKKVLR</sequence>
<evidence type="ECO:0000256" key="5">
    <source>
        <dbReference type="ARBA" id="ARBA00022448"/>
    </source>
</evidence>
<dbReference type="GO" id="GO:0005634">
    <property type="term" value="C:nucleus"/>
    <property type="evidence" value="ECO:0007669"/>
    <property type="project" value="UniProtKB-SubCell"/>
</dbReference>
<dbReference type="AlphaFoldDB" id="A0A8J5D3J7"/>
<evidence type="ECO:0000256" key="2">
    <source>
        <dbReference type="ARBA" id="ARBA00007991"/>
    </source>
</evidence>
<comment type="caution">
    <text evidence="9">The sequence shown here is derived from an EMBL/GenBank/DDBJ whole genome shotgun (WGS) entry which is preliminary data.</text>
</comment>
<proteinExistence type="inferred from homology"/>
<evidence type="ECO:0000256" key="1">
    <source>
        <dbReference type="ARBA" id="ARBA00004123"/>
    </source>
</evidence>
<comment type="subcellular location">
    <subcellularLocation>
        <location evidence="1">Nucleus</location>
    </subcellularLocation>
</comment>